<dbReference type="AlphaFoldDB" id="F3FG66"/>
<organism evidence="1 2">
    <name type="scientific">Pseudomonas syringae pv. japonica str. M301072</name>
    <dbReference type="NCBI Taxonomy" id="629262"/>
    <lineage>
        <taxon>Bacteria</taxon>
        <taxon>Pseudomonadati</taxon>
        <taxon>Pseudomonadota</taxon>
        <taxon>Gammaproteobacteria</taxon>
        <taxon>Pseudomonadales</taxon>
        <taxon>Pseudomonadaceae</taxon>
        <taxon>Pseudomonas</taxon>
        <taxon>Pseudomonas syringae</taxon>
    </lineage>
</organism>
<dbReference type="Proteomes" id="UP000004471">
    <property type="component" value="Unassembled WGS sequence"/>
</dbReference>
<gene>
    <name evidence="1" type="ORF">PSYJA_09585</name>
</gene>
<proteinExistence type="predicted"/>
<dbReference type="EMBL" id="AEAH01000432">
    <property type="protein sequence ID" value="EGH29202.1"/>
    <property type="molecule type" value="Genomic_DNA"/>
</dbReference>
<evidence type="ECO:0000313" key="2">
    <source>
        <dbReference type="Proteomes" id="UP000004471"/>
    </source>
</evidence>
<dbReference type="HOGENOM" id="CLU_1829496_0_0_6"/>
<protein>
    <submittedName>
        <fullName evidence="1">Uncharacterized protein</fullName>
    </submittedName>
</protein>
<sequence length="141" mass="15679">MRNLRLDHLTAGDCGEVIAIGPVLGLMLDVDVEFTRLERFERHVAVAVELDLDPIEIVFAAVDRQVLAPVILDPLEHQLPTRLHAGDAVGATAQRRFEGGRLEVPVFPVMLRQHRQFAQAQDQQRVAGALEDKPDAMTIED</sequence>
<name>F3FG66_PSESX</name>
<comment type="caution">
    <text evidence="1">The sequence shown here is derived from an EMBL/GenBank/DDBJ whole genome shotgun (WGS) entry which is preliminary data.</text>
</comment>
<reference evidence="1 2" key="1">
    <citation type="journal article" date="2011" name="PLoS Pathog.">
        <title>Dynamic evolution of pathogenicity revealed by sequencing and comparative genomics of 19 Pseudomonas syringae isolates.</title>
        <authorList>
            <person name="Baltrus D.A."/>
            <person name="Nishimura M.T."/>
            <person name="Romanchuk A."/>
            <person name="Chang J.H."/>
            <person name="Mukhtar M.S."/>
            <person name="Cherkis K."/>
            <person name="Roach J."/>
            <person name="Grant S.R."/>
            <person name="Jones C.D."/>
            <person name="Dangl J.L."/>
        </authorList>
    </citation>
    <scope>NUCLEOTIDE SEQUENCE [LARGE SCALE GENOMIC DNA]</scope>
    <source>
        <strain evidence="2">M301072PT</strain>
    </source>
</reference>
<accession>F3FG66</accession>
<feature type="non-terminal residue" evidence="1">
    <location>
        <position position="141"/>
    </location>
</feature>
<evidence type="ECO:0000313" key="1">
    <source>
        <dbReference type="EMBL" id="EGH29202.1"/>
    </source>
</evidence>